<protein>
    <submittedName>
        <fullName evidence="3">NAD binding domain of 6-phosphogluconate dehydrogenase</fullName>
    </submittedName>
</protein>
<feature type="domain" description="Phosphogluconate dehydrogenase NAD-binding putative C-terminal" evidence="2">
    <location>
        <begin position="189"/>
        <end position="258"/>
    </location>
</feature>
<dbReference type="Gene3D" id="1.10.1040.10">
    <property type="entry name" value="N-(1-d-carboxylethyl)-l-norvaline Dehydrogenase, domain 2"/>
    <property type="match status" value="1"/>
</dbReference>
<accession>A0A0D1EKF3</accession>
<comment type="caution">
    <text evidence="3">The sequence shown here is derived from an EMBL/GenBank/DDBJ whole genome shotgun (WGS) entry which is preliminary data.</text>
</comment>
<dbReference type="AlphaFoldDB" id="A0A0D1EKF3"/>
<keyword evidence="4" id="KW-1185">Reference proteome</keyword>
<dbReference type="STRING" id="935700.jaqu_20020"/>
<dbReference type="Pfam" id="PF09130">
    <property type="entry name" value="DUF1932"/>
    <property type="match status" value="1"/>
</dbReference>
<reference evidence="3 4" key="1">
    <citation type="submission" date="2015-02" db="EMBL/GenBank/DDBJ databases">
        <title>Genome Sequence of Jannaschia aquimarina DSM28248, a member of the Roseobacter clade.</title>
        <authorList>
            <person name="Voget S."/>
            <person name="Daniel R."/>
        </authorList>
    </citation>
    <scope>NUCLEOTIDE SEQUENCE [LARGE SCALE GENOMIC DNA]</scope>
    <source>
        <strain evidence="3 4">GSW-M26</strain>
    </source>
</reference>
<dbReference type="Gene3D" id="3.40.50.720">
    <property type="entry name" value="NAD(P)-binding Rossmann-like Domain"/>
    <property type="match status" value="1"/>
</dbReference>
<dbReference type="Pfam" id="PF03446">
    <property type="entry name" value="NAD_binding_2"/>
    <property type="match status" value="1"/>
</dbReference>
<dbReference type="GO" id="GO:0050661">
    <property type="term" value="F:NADP binding"/>
    <property type="evidence" value="ECO:0007669"/>
    <property type="project" value="InterPro"/>
</dbReference>
<organism evidence="3 4">
    <name type="scientific">Jannaschia aquimarina</name>
    <dbReference type="NCBI Taxonomy" id="935700"/>
    <lineage>
        <taxon>Bacteria</taxon>
        <taxon>Pseudomonadati</taxon>
        <taxon>Pseudomonadota</taxon>
        <taxon>Alphaproteobacteria</taxon>
        <taxon>Rhodobacterales</taxon>
        <taxon>Roseobacteraceae</taxon>
        <taxon>Jannaschia</taxon>
    </lineage>
</organism>
<dbReference type="Proteomes" id="UP000032232">
    <property type="component" value="Unassembled WGS sequence"/>
</dbReference>
<dbReference type="PATRIC" id="fig|935700.4.peg.2069"/>
<gene>
    <name evidence="3" type="ORF">jaqu_20020</name>
</gene>
<name>A0A0D1EKF3_9RHOB</name>
<dbReference type="InterPro" id="IPR013328">
    <property type="entry name" value="6PGD_dom2"/>
</dbReference>
<dbReference type="SUPFAM" id="SSF51735">
    <property type="entry name" value="NAD(P)-binding Rossmann-fold domains"/>
    <property type="match status" value="1"/>
</dbReference>
<evidence type="ECO:0000259" key="2">
    <source>
        <dbReference type="Pfam" id="PF09130"/>
    </source>
</evidence>
<dbReference type="RefSeq" id="WP_052500903.1">
    <property type="nucleotide sequence ID" value="NZ_FZPF01000006.1"/>
</dbReference>
<evidence type="ECO:0000313" key="3">
    <source>
        <dbReference type="EMBL" id="KIT16250.1"/>
    </source>
</evidence>
<dbReference type="InterPro" id="IPR036291">
    <property type="entry name" value="NAD(P)-bd_dom_sf"/>
</dbReference>
<evidence type="ECO:0000259" key="1">
    <source>
        <dbReference type="Pfam" id="PF03446"/>
    </source>
</evidence>
<evidence type="ECO:0000313" key="4">
    <source>
        <dbReference type="Proteomes" id="UP000032232"/>
    </source>
</evidence>
<dbReference type="SUPFAM" id="SSF48179">
    <property type="entry name" value="6-phosphogluconate dehydrogenase C-terminal domain-like"/>
    <property type="match status" value="1"/>
</dbReference>
<feature type="domain" description="6-phosphogluconate dehydrogenase NADP-binding" evidence="1">
    <location>
        <begin position="3"/>
        <end position="112"/>
    </location>
</feature>
<dbReference type="InterPro" id="IPR015814">
    <property type="entry name" value="Pgluconate_DH_NAD-bd_C"/>
</dbReference>
<dbReference type="InterPro" id="IPR006115">
    <property type="entry name" value="6PGDH_NADP-bd"/>
</dbReference>
<dbReference type="InterPro" id="IPR008927">
    <property type="entry name" value="6-PGluconate_DH-like_C_sf"/>
</dbReference>
<sequence>MIVAFIGFSEAGPAFAEAMVGNGAEVRAFDLRSLDARQAEAQAALCARVGAAHSGSLAAALDGADLVVSTVTAGAALRVARDAAPLLAAEACYLDMNSISPDGKRAVGDAVAPNAFVEGVAMGRIAEGKLPRVLLSGPGSAIWAERLAALGWSAKSAGEAWGAAPKAKLLRSVMVKGFEALLVEAFEGARAESLEPVLLETLADWIPELDWPAFTSYHLGRVAKHGPRRAEELRECAAMLEQMGRSVTMSARAAEIMAAAGPTPAAAQPTS</sequence>
<proteinExistence type="predicted"/>
<dbReference type="EMBL" id="JYFE01000037">
    <property type="protein sequence ID" value="KIT16250.1"/>
    <property type="molecule type" value="Genomic_DNA"/>
</dbReference>
<dbReference type="OrthoDB" id="4333at2"/>